<comment type="caution">
    <text evidence="4">The sequence shown here is derived from an EMBL/GenBank/DDBJ whole genome shotgun (WGS) entry which is preliminary data.</text>
</comment>
<feature type="domain" description="N-acetyltransferase" evidence="3">
    <location>
        <begin position="1"/>
        <end position="154"/>
    </location>
</feature>
<organism evidence="4 5">
    <name type="scientific">Ancylobacter tetraedralis</name>
    <dbReference type="NCBI Taxonomy" id="217068"/>
    <lineage>
        <taxon>Bacteria</taxon>
        <taxon>Pseudomonadati</taxon>
        <taxon>Pseudomonadota</taxon>
        <taxon>Alphaproteobacteria</taxon>
        <taxon>Hyphomicrobiales</taxon>
        <taxon>Xanthobacteraceae</taxon>
        <taxon>Ancylobacter</taxon>
    </lineage>
</organism>
<dbReference type="CDD" id="cd04301">
    <property type="entry name" value="NAT_SF"/>
    <property type="match status" value="1"/>
</dbReference>
<dbReference type="InterPro" id="IPR000182">
    <property type="entry name" value="GNAT_dom"/>
</dbReference>
<dbReference type="Proteomes" id="UP000533469">
    <property type="component" value="Unassembled WGS sequence"/>
</dbReference>
<dbReference type="SUPFAM" id="SSF55729">
    <property type="entry name" value="Acyl-CoA N-acyltransferases (Nat)"/>
    <property type="match status" value="1"/>
</dbReference>
<evidence type="ECO:0000259" key="3">
    <source>
        <dbReference type="PROSITE" id="PS51186"/>
    </source>
</evidence>
<dbReference type="EMBL" id="JACICD010000001">
    <property type="protein sequence ID" value="MBB3770166.1"/>
    <property type="molecule type" value="Genomic_DNA"/>
</dbReference>
<name>A0A839Z6Z9_9HYPH</name>
<keyword evidence="2" id="KW-0012">Acyltransferase</keyword>
<dbReference type="InterPro" id="IPR050832">
    <property type="entry name" value="Bact_Acetyltransf"/>
</dbReference>
<dbReference type="RefSeq" id="WP_183188294.1">
    <property type="nucleotide sequence ID" value="NZ_JACICD010000001.1"/>
</dbReference>
<sequence>MAYYIVSTHDHPELVPVTGHWRWQGFFEEQGVDLQEVLRYERVRASNRGGLPRTFVLLEDRQPLGMVTLAQDDLDIRPNLNPWLADLYVAEPFRGRGHGLRLVQGLEAEARETGIARLWLFTTNAAMLYAKAGWIAVETVAWRCGAITIMKRDL</sequence>
<dbReference type="PANTHER" id="PTHR43877:SF2">
    <property type="entry name" value="AMINOALKYLPHOSPHONATE N-ACETYLTRANSFERASE-RELATED"/>
    <property type="match status" value="1"/>
</dbReference>
<evidence type="ECO:0000256" key="1">
    <source>
        <dbReference type="ARBA" id="ARBA00022679"/>
    </source>
</evidence>
<reference evidence="4 5" key="1">
    <citation type="submission" date="2020-08" db="EMBL/GenBank/DDBJ databases">
        <title>Genomic Encyclopedia of Type Strains, Phase IV (KMG-IV): sequencing the most valuable type-strain genomes for metagenomic binning, comparative biology and taxonomic classification.</title>
        <authorList>
            <person name="Goeker M."/>
        </authorList>
    </citation>
    <scope>NUCLEOTIDE SEQUENCE [LARGE SCALE GENOMIC DNA]</scope>
    <source>
        <strain evidence="4 5">DSM 5895</strain>
    </source>
</reference>
<evidence type="ECO:0000256" key="2">
    <source>
        <dbReference type="ARBA" id="ARBA00023315"/>
    </source>
</evidence>
<proteinExistence type="predicted"/>
<evidence type="ECO:0000313" key="4">
    <source>
        <dbReference type="EMBL" id="MBB3770166.1"/>
    </source>
</evidence>
<keyword evidence="5" id="KW-1185">Reference proteome</keyword>
<dbReference type="Pfam" id="PF00583">
    <property type="entry name" value="Acetyltransf_1"/>
    <property type="match status" value="1"/>
</dbReference>
<dbReference type="PANTHER" id="PTHR43877">
    <property type="entry name" value="AMINOALKYLPHOSPHONATE N-ACETYLTRANSFERASE-RELATED-RELATED"/>
    <property type="match status" value="1"/>
</dbReference>
<evidence type="ECO:0000313" key="5">
    <source>
        <dbReference type="Proteomes" id="UP000533469"/>
    </source>
</evidence>
<dbReference type="GO" id="GO:0016747">
    <property type="term" value="F:acyltransferase activity, transferring groups other than amino-acyl groups"/>
    <property type="evidence" value="ECO:0007669"/>
    <property type="project" value="InterPro"/>
</dbReference>
<dbReference type="PROSITE" id="PS51186">
    <property type="entry name" value="GNAT"/>
    <property type="match status" value="1"/>
</dbReference>
<keyword evidence="1 4" id="KW-0808">Transferase</keyword>
<protein>
    <submittedName>
        <fullName evidence="4">GNAT superfamily N-acetyltransferase</fullName>
    </submittedName>
</protein>
<accession>A0A839Z6Z9</accession>
<dbReference type="InterPro" id="IPR016181">
    <property type="entry name" value="Acyl_CoA_acyltransferase"/>
</dbReference>
<dbReference type="Gene3D" id="3.40.630.30">
    <property type="match status" value="1"/>
</dbReference>
<gene>
    <name evidence="4" type="ORF">FHS55_000752</name>
</gene>
<dbReference type="AlphaFoldDB" id="A0A839Z6Z9"/>